<name>A0ABQ6YBZ3_9GAMM</name>
<comment type="caution">
    <text evidence="5">The sequence shown here is derived from an EMBL/GenBank/DDBJ whole genome shotgun (WGS) entry which is preliminary data.</text>
</comment>
<protein>
    <submittedName>
        <fullName evidence="5">GntR family transcriptional regulator</fullName>
    </submittedName>
</protein>
<keyword evidence="1" id="KW-0805">Transcription regulation</keyword>
<dbReference type="Gene3D" id="1.10.10.10">
    <property type="entry name" value="Winged helix-like DNA-binding domain superfamily/Winged helix DNA-binding domain"/>
    <property type="match status" value="1"/>
</dbReference>
<keyword evidence="2" id="KW-0238">DNA-binding</keyword>
<dbReference type="InterPro" id="IPR008920">
    <property type="entry name" value="TF_FadR/GntR_C"/>
</dbReference>
<keyword evidence="3" id="KW-0804">Transcription</keyword>
<dbReference type="EMBL" id="AQPF01000003">
    <property type="protein sequence ID" value="KAF0807650.1"/>
    <property type="molecule type" value="Genomic_DNA"/>
</dbReference>
<dbReference type="Pfam" id="PF07729">
    <property type="entry name" value="FCD"/>
    <property type="match status" value="1"/>
</dbReference>
<dbReference type="InterPro" id="IPR036390">
    <property type="entry name" value="WH_DNA-bd_sf"/>
</dbReference>
<dbReference type="SUPFAM" id="SSF46785">
    <property type="entry name" value="Winged helix' DNA-binding domain"/>
    <property type="match status" value="1"/>
</dbReference>
<dbReference type="PROSITE" id="PS50949">
    <property type="entry name" value="HTH_GNTR"/>
    <property type="match status" value="1"/>
</dbReference>
<reference evidence="5 6" key="1">
    <citation type="submission" date="2012-09" db="EMBL/GenBank/DDBJ databases">
        <title>Genome Sequence of alkane-degrading Bacterium Alcanivorax sp. 6-D-6.</title>
        <authorList>
            <person name="Lai Q."/>
            <person name="Shao Z."/>
        </authorList>
    </citation>
    <scope>NUCLEOTIDE SEQUENCE [LARGE SCALE GENOMIC DNA]</scope>
    <source>
        <strain evidence="5 6">6-D-6</strain>
    </source>
</reference>
<dbReference type="Gene3D" id="1.20.120.530">
    <property type="entry name" value="GntR ligand-binding domain-like"/>
    <property type="match status" value="1"/>
</dbReference>
<accession>A0ABQ6YBZ3</accession>
<evidence type="ECO:0000313" key="6">
    <source>
        <dbReference type="Proteomes" id="UP000771797"/>
    </source>
</evidence>
<evidence type="ECO:0000259" key="4">
    <source>
        <dbReference type="PROSITE" id="PS50949"/>
    </source>
</evidence>
<sequence length="202" mass="23058">MLVVRDVVRGLYEGRYIPGQRLVEPDLVRYYGVGRSTVREALKQLTADGIVVTYAFRGAQIRKLTRAEAANLFAITEVMLGLVARQAADHMDSKEKRERLQAHFSAIANHSESDGHFAFLQHRNRYFRVLIDIGRNEEILRLLPRLQVHLIRNHAILPPTERIKGYRRITQAVLRGDGQGAEHVTRQYIASIASSTLPYFPE</sequence>
<dbReference type="PRINTS" id="PR00035">
    <property type="entry name" value="HTHGNTR"/>
</dbReference>
<dbReference type="SMART" id="SM00345">
    <property type="entry name" value="HTH_GNTR"/>
    <property type="match status" value="1"/>
</dbReference>
<proteinExistence type="predicted"/>
<dbReference type="Proteomes" id="UP000771797">
    <property type="component" value="Unassembled WGS sequence"/>
</dbReference>
<organism evidence="5 6">
    <name type="scientific">Alcanivorax xiamenensis</name>
    <dbReference type="NCBI Taxonomy" id="1177156"/>
    <lineage>
        <taxon>Bacteria</taxon>
        <taxon>Pseudomonadati</taxon>
        <taxon>Pseudomonadota</taxon>
        <taxon>Gammaproteobacteria</taxon>
        <taxon>Oceanospirillales</taxon>
        <taxon>Alcanivoracaceae</taxon>
        <taxon>Alcanivorax</taxon>
    </lineage>
</organism>
<dbReference type="SUPFAM" id="SSF48008">
    <property type="entry name" value="GntR ligand-binding domain-like"/>
    <property type="match status" value="1"/>
</dbReference>
<dbReference type="RefSeq" id="WP_159659917.1">
    <property type="nucleotide sequence ID" value="NZ_AQPF01000003.1"/>
</dbReference>
<feature type="domain" description="HTH gntR-type" evidence="4">
    <location>
        <begin position="1"/>
        <end position="64"/>
    </location>
</feature>
<dbReference type="InterPro" id="IPR036388">
    <property type="entry name" value="WH-like_DNA-bd_sf"/>
</dbReference>
<dbReference type="PANTHER" id="PTHR43537:SF24">
    <property type="entry name" value="GLUCONATE OPERON TRANSCRIPTIONAL REPRESSOR"/>
    <property type="match status" value="1"/>
</dbReference>
<evidence type="ECO:0000256" key="1">
    <source>
        <dbReference type="ARBA" id="ARBA00023015"/>
    </source>
</evidence>
<dbReference type="InterPro" id="IPR000524">
    <property type="entry name" value="Tscrpt_reg_HTH_GntR"/>
</dbReference>
<dbReference type="PANTHER" id="PTHR43537">
    <property type="entry name" value="TRANSCRIPTIONAL REGULATOR, GNTR FAMILY"/>
    <property type="match status" value="1"/>
</dbReference>
<evidence type="ECO:0000313" key="5">
    <source>
        <dbReference type="EMBL" id="KAF0807650.1"/>
    </source>
</evidence>
<dbReference type="Pfam" id="PF00392">
    <property type="entry name" value="GntR"/>
    <property type="match status" value="1"/>
</dbReference>
<dbReference type="InterPro" id="IPR011711">
    <property type="entry name" value="GntR_C"/>
</dbReference>
<gene>
    <name evidence="5" type="ORF">A6D6_00647</name>
</gene>
<keyword evidence="6" id="KW-1185">Reference proteome</keyword>
<evidence type="ECO:0000256" key="2">
    <source>
        <dbReference type="ARBA" id="ARBA00023125"/>
    </source>
</evidence>
<evidence type="ECO:0000256" key="3">
    <source>
        <dbReference type="ARBA" id="ARBA00023163"/>
    </source>
</evidence>
<dbReference type="SMART" id="SM00895">
    <property type="entry name" value="FCD"/>
    <property type="match status" value="1"/>
</dbReference>